<sequence precursor="true">MRTRAGIVGAVLAVGAWGAAASSSDGSEIVVFDNPDAPAGNYAPFSGLPDTGAVRSQQVYDASIFGDREGPVVIQSLLFRADGYFSAEVPGITVALSTTDRPVDGLSPVFAENVGADEAVVYRGPLPIFRGPSLPELGSMDVVVNLQEPFRFDPAEGNLLLDVLNPVGPLPRNAFSLVAAEQEGDAVSRVLGDLDPAVRDWENAYASEDVSRENPGARGNPDSLGLVTAFRIGGNGTIPQPEMPEPTPEPATWVAFGLIGVGLIARSRSKGGGRPDELGRGQSPESAVGRPSRVWRPRCRPGPSAFRETAAR</sequence>
<dbReference type="EMBL" id="CP036426">
    <property type="protein sequence ID" value="QDV35394.1"/>
    <property type="molecule type" value="Genomic_DNA"/>
</dbReference>
<dbReference type="InterPro" id="IPR013424">
    <property type="entry name" value="Ice-binding_C"/>
</dbReference>
<accession>A0A518H3I1</accession>
<proteinExistence type="predicted"/>
<dbReference type="KEGG" id="tpla:ElP_32970"/>
<dbReference type="Proteomes" id="UP000317835">
    <property type="component" value="Chromosome"/>
</dbReference>
<evidence type="ECO:0000256" key="2">
    <source>
        <dbReference type="SAM" id="SignalP"/>
    </source>
</evidence>
<dbReference type="NCBIfam" id="TIGR02595">
    <property type="entry name" value="PEP_CTERM"/>
    <property type="match status" value="1"/>
</dbReference>
<evidence type="ECO:0000313" key="4">
    <source>
        <dbReference type="Proteomes" id="UP000317835"/>
    </source>
</evidence>
<gene>
    <name evidence="3" type="ORF">ElP_32970</name>
</gene>
<reference evidence="3 4" key="1">
    <citation type="submission" date="2019-02" db="EMBL/GenBank/DDBJ databases">
        <title>Deep-cultivation of Planctomycetes and their phenomic and genomic characterization uncovers novel biology.</title>
        <authorList>
            <person name="Wiegand S."/>
            <person name="Jogler M."/>
            <person name="Boedeker C."/>
            <person name="Pinto D."/>
            <person name="Vollmers J."/>
            <person name="Rivas-Marin E."/>
            <person name="Kohn T."/>
            <person name="Peeters S.H."/>
            <person name="Heuer A."/>
            <person name="Rast P."/>
            <person name="Oberbeckmann S."/>
            <person name="Bunk B."/>
            <person name="Jeske O."/>
            <person name="Meyerdierks A."/>
            <person name="Storesund J.E."/>
            <person name="Kallscheuer N."/>
            <person name="Luecker S."/>
            <person name="Lage O.M."/>
            <person name="Pohl T."/>
            <person name="Merkel B.J."/>
            <person name="Hornburger P."/>
            <person name="Mueller R.-W."/>
            <person name="Bruemmer F."/>
            <person name="Labrenz M."/>
            <person name="Spormann A.M."/>
            <person name="Op den Camp H."/>
            <person name="Overmann J."/>
            <person name="Amann R."/>
            <person name="Jetten M.S.M."/>
            <person name="Mascher T."/>
            <person name="Medema M.H."/>
            <person name="Devos D.P."/>
            <person name="Kaster A.-K."/>
            <person name="Ovreas L."/>
            <person name="Rohde M."/>
            <person name="Galperin M.Y."/>
            <person name="Jogler C."/>
        </authorList>
    </citation>
    <scope>NUCLEOTIDE SEQUENCE [LARGE SCALE GENOMIC DNA]</scope>
    <source>
        <strain evidence="3 4">ElP</strain>
    </source>
</reference>
<protein>
    <recommendedName>
        <fullName evidence="5">PEP-CTERM protein-sorting domain-containing protein</fullName>
    </recommendedName>
</protein>
<evidence type="ECO:0000313" key="3">
    <source>
        <dbReference type="EMBL" id="QDV35394.1"/>
    </source>
</evidence>
<organism evidence="3 4">
    <name type="scientific">Tautonia plasticadhaerens</name>
    <dbReference type="NCBI Taxonomy" id="2527974"/>
    <lineage>
        <taxon>Bacteria</taxon>
        <taxon>Pseudomonadati</taxon>
        <taxon>Planctomycetota</taxon>
        <taxon>Planctomycetia</taxon>
        <taxon>Isosphaerales</taxon>
        <taxon>Isosphaeraceae</taxon>
        <taxon>Tautonia</taxon>
    </lineage>
</organism>
<evidence type="ECO:0000256" key="1">
    <source>
        <dbReference type="SAM" id="MobiDB-lite"/>
    </source>
</evidence>
<dbReference type="AlphaFoldDB" id="A0A518H3I1"/>
<name>A0A518H3I1_9BACT</name>
<feature type="chain" id="PRO_5021943335" description="PEP-CTERM protein-sorting domain-containing protein" evidence="2">
    <location>
        <begin position="22"/>
        <end position="312"/>
    </location>
</feature>
<feature type="signal peptide" evidence="2">
    <location>
        <begin position="1"/>
        <end position="21"/>
    </location>
</feature>
<feature type="region of interest" description="Disordered" evidence="1">
    <location>
        <begin position="267"/>
        <end position="312"/>
    </location>
</feature>
<keyword evidence="2" id="KW-0732">Signal</keyword>
<keyword evidence="4" id="KW-1185">Reference proteome</keyword>
<evidence type="ECO:0008006" key="5">
    <source>
        <dbReference type="Google" id="ProtNLM"/>
    </source>
</evidence>